<comment type="similarity">
    <text evidence="2">Belongs to the glycosyl hydrolase 29 family.</text>
</comment>
<comment type="function">
    <text evidence="1">Alpha-L-fucosidase is responsible for hydrolyzing the alpha-1,6-linked fucose joined to the reducing-end N-acetylglucosamine of the carbohydrate moieties of glycoproteins.</text>
</comment>
<dbReference type="SMART" id="SM00812">
    <property type="entry name" value="Alpha_L_fucos"/>
    <property type="match status" value="1"/>
</dbReference>
<keyword evidence="5" id="KW-0378">Hydrolase</keyword>
<dbReference type="GO" id="GO:0006004">
    <property type="term" value="P:fucose metabolic process"/>
    <property type="evidence" value="ECO:0007669"/>
    <property type="project" value="InterPro"/>
</dbReference>
<evidence type="ECO:0000313" key="9">
    <source>
        <dbReference type="Proteomes" id="UP000244928"/>
    </source>
</evidence>
<dbReference type="EC" id="3.2.1.51" evidence="3"/>
<evidence type="ECO:0000256" key="6">
    <source>
        <dbReference type="ARBA" id="ARBA00023295"/>
    </source>
</evidence>
<dbReference type="PANTHER" id="PTHR10030">
    <property type="entry name" value="ALPHA-L-FUCOSIDASE"/>
    <property type="match status" value="1"/>
</dbReference>
<evidence type="ECO:0000313" key="8">
    <source>
        <dbReference type="EMBL" id="AWH92887.1"/>
    </source>
</evidence>
<dbReference type="KEGG" id="dlu:A6035_12725"/>
<sequence length="489" mass="53952">MSQSPGWARFAGRELPTWYDDVKLGVFVHWGPYSVPRWAPRVPDIQRLIRDGGPRRMLRENPYSEWYLNSMRIPGSPTAEHHARTYGADHPYERFAEEFGRESADAHVEQIAELAAAAGAGYVVLTTKHHDGYTLWPSAHPHPRLGRYGSERDLIGDLYDAVRARGMRTGLYYSGGYDWPYNDALLTGPADMLLAMPDDPTYVRYVEGHVRELVERYRPSVLWNDIGWPASSDLPAVFAEYYAAVPDGVVNDRWARADSKRGCASEAVLRGLGGLVQLAWRWLPKDSRELAFRPSPHHDFTTPEYSRLDEIAEDKWEAVRGVGHSFAANRNEDPADIITARELIHMLVDVVSKNGNLLIGVGPLPDGSVPAEQQAPLRALGGWLHENGSAVRGSRPWLIPSAVAGDGTPVRFTRTSGDVNVITLGTPTSTELVLPGLTASPGARAQLVSTGQSLEVSDRGDTLCVRLPGRLPVSPAHVVRLSGEIGLRR</sequence>
<dbReference type="PIRSF" id="PIRSF001092">
    <property type="entry name" value="Alpha-L-fucosidase"/>
    <property type="match status" value="1"/>
</dbReference>
<protein>
    <recommendedName>
        <fullName evidence="3">alpha-L-fucosidase</fullName>
        <ecNumber evidence="3">3.2.1.51</ecNumber>
    </recommendedName>
</protein>
<dbReference type="SUPFAM" id="SSF51011">
    <property type="entry name" value="Glycosyl hydrolase domain"/>
    <property type="match status" value="1"/>
</dbReference>
<reference evidence="8 9" key="1">
    <citation type="submission" date="2016-04" db="EMBL/GenBank/DDBJ databases">
        <title>Complete genome sequence of Dietzia lutea YIM 80766T, a strain isolated from desert soil in Egypt.</title>
        <authorList>
            <person name="Zhao J."/>
            <person name="Hu B."/>
            <person name="Geng S."/>
            <person name="Nie Y."/>
            <person name="Tang Y."/>
        </authorList>
    </citation>
    <scope>NUCLEOTIDE SEQUENCE [LARGE SCALE GENOMIC DNA]</scope>
    <source>
        <strain evidence="8 9">YIM 80766</strain>
    </source>
</reference>
<dbReference type="InterPro" id="IPR013780">
    <property type="entry name" value="Glyco_hydro_b"/>
</dbReference>
<dbReference type="AlphaFoldDB" id="A0A2S1R9B5"/>
<keyword evidence="6" id="KW-0326">Glycosidase</keyword>
<dbReference type="GO" id="GO:0016139">
    <property type="term" value="P:glycoside catabolic process"/>
    <property type="evidence" value="ECO:0007669"/>
    <property type="project" value="TreeGrafter"/>
</dbReference>
<evidence type="ECO:0000259" key="7">
    <source>
        <dbReference type="Pfam" id="PF01120"/>
    </source>
</evidence>
<organism evidence="8 9">
    <name type="scientific">Dietzia lutea</name>
    <dbReference type="NCBI Taxonomy" id="546160"/>
    <lineage>
        <taxon>Bacteria</taxon>
        <taxon>Bacillati</taxon>
        <taxon>Actinomycetota</taxon>
        <taxon>Actinomycetes</taxon>
        <taxon>Mycobacteriales</taxon>
        <taxon>Dietziaceae</taxon>
        <taxon>Dietzia</taxon>
    </lineage>
</organism>
<evidence type="ECO:0000256" key="3">
    <source>
        <dbReference type="ARBA" id="ARBA00012662"/>
    </source>
</evidence>
<keyword evidence="4" id="KW-0732">Signal</keyword>
<dbReference type="InterPro" id="IPR057739">
    <property type="entry name" value="Glyco_hydro_29_N"/>
</dbReference>
<proteinExistence type="inferred from homology"/>
<feature type="domain" description="Glycoside hydrolase family 29 N-terminal" evidence="7">
    <location>
        <begin position="4"/>
        <end position="388"/>
    </location>
</feature>
<dbReference type="Proteomes" id="UP000244928">
    <property type="component" value="Chromosome"/>
</dbReference>
<dbReference type="EMBL" id="CP015449">
    <property type="protein sequence ID" value="AWH92887.1"/>
    <property type="molecule type" value="Genomic_DNA"/>
</dbReference>
<name>A0A2S1R9B5_9ACTN</name>
<dbReference type="GO" id="GO:0005764">
    <property type="term" value="C:lysosome"/>
    <property type="evidence" value="ECO:0007669"/>
    <property type="project" value="TreeGrafter"/>
</dbReference>
<evidence type="ECO:0000256" key="4">
    <source>
        <dbReference type="ARBA" id="ARBA00022729"/>
    </source>
</evidence>
<dbReference type="PANTHER" id="PTHR10030:SF37">
    <property type="entry name" value="ALPHA-L-FUCOSIDASE-RELATED"/>
    <property type="match status" value="1"/>
</dbReference>
<dbReference type="RefSeq" id="WP_108848098.1">
    <property type="nucleotide sequence ID" value="NZ_CP015449.1"/>
</dbReference>
<keyword evidence="9" id="KW-1185">Reference proteome</keyword>
<dbReference type="PRINTS" id="PR00741">
    <property type="entry name" value="GLHYDRLASE29"/>
</dbReference>
<dbReference type="InterPro" id="IPR000933">
    <property type="entry name" value="Glyco_hydro_29"/>
</dbReference>
<accession>A0A2S1R9B5</accession>
<gene>
    <name evidence="8" type="ORF">A6035_12725</name>
</gene>
<dbReference type="Gene3D" id="2.60.40.1180">
    <property type="entry name" value="Golgi alpha-mannosidase II"/>
    <property type="match status" value="1"/>
</dbReference>
<dbReference type="SUPFAM" id="SSF51445">
    <property type="entry name" value="(Trans)glycosidases"/>
    <property type="match status" value="1"/>
</dbReference>
<dbReference type="OrthoDB" id="5526311at2"/>
<evidence type="ECO:0000256" key="1">
    <source>
        <dbReference type="ARBA" id="ARBA00004071"/>
    </source>
</evidence>
<evidence type="ECO:0000256" key="5">
    <source>
        <dbReference type="ARBA" id="ARBA00022801"/>
    </source>
</evidence>
<dbReference type="InterPro" id="IPR017853">
    <property type="entry name" value="GH"/>
</dbReference>
<dbReference type="Pfam" id="PF01120">
    <property type="entry name" value="Alpha_L_fucos"/>
    <property type="match status" value="1"/>
</dbReference>
<evidence type="ECO:0000256" key="2">
    <source>
        <dbReference type="ARBA" id="ARBA00007951"/>
    </source>
</evidence>
<dbReference type="Gene3D" id="3.20.20.80">
    <property type="entry name" value="Glycosidases"/>
    <property type="match status" value="1"/>
</dbReference>
<dbReference type="InterPro" id="IPR016286">
    <property type="entry name" value="FUC_metazoa-typ"/>
</dbReference>
<dbReference type="GO" id="GO:0004560">
    <property type="term" value="F:alpha-L-fucosidase activity"/>
    <property type="evidence" value="ECO:0007669"/>
    <property type="project" value="InterPro"/>
</dbReference>